<dbReference type="InterPro" id="IPR000160">
    <property type="entry name" value="GGDEF_dom"/>
</dbReference>
<feature type="domain" description="GGDEF" evidence="2">
    <location>
        <begin position="425"/>
        <end position="559"/>
    </location>
</feature>
<name>C8VY43_DESAS</name>
<dbReference type="SUPFAM" id="SSF55781">
    <property type="entry name" value="GAF domain-like"/>
    <property type="match status" value="1"/>
</dbReference>
<organism evidence="3 4">
    <name type="scientific">Desulfofarcimen acetoxidans (strain ATCC 49208 / DSM 771 / KCTC 5769 / VKM B-1644 / 5575)</name>
    <name type="common">Desulfotomaculum acetoxidans</name>
    <dbReference type="NCBI Taxonomy" id="485916"/>
    <lineage>
        <taxon>Bacteria</taxon>
        <taxon>Bacillati</taxon>
        <taxon>Bacillota</taxon>
        <taxon>Clostridia</taxon>
        <taxon>Eubacteriales</taxon>
        <taxon>Peptococcaceae</taxon>
        <taxon>Desulfofarcimen</taxon>
    </lineage>
</organism>
<dbReference type="Proteomes" id="UP000002217">
    <property type="component" value="Chromosome"/>
</dbReference>
<keyword evidence="4" id="KW-1185">Reference proteome</keyword>
<dbReference type="FunFam" id="3.30.70.270:FF:000001">
    <property type="entry name" value="Diguanylate cyclase domain protein"/>
    <property type="match status" value="1"/>
</dbReference>
<dbReference type="HOGENOM" id="CLU_032209_0_0_9"/>
<dbReference type="eggNOG" id="COG2203">
    <property type="taxonomic scope" value="Bacteria"/>
</dbReference>
<keyword evidence="1" id="KW-1133">Transmembrane helix</keyword>
<feature type="transmembrane region" description="Helical" evidence="1">
    <location>
        <begin position="103"/>
        <end position="125"/>
    </location>
</feature>
<dbReference type="Gene3D" id="3.30.450.40">
    <property type="match status" value="1"/>
</dbReference>
<feature type="transmembrane region" description="Helical" evidence="1">
    <location>
        <begin position="36"/>
        <end position="57"/>
    </location>
</feature>
<feature type="transmembrane region" description="Helical" evidence="1">
    <location>
        <begin position="6"/>
        <end position="24"/>
    </location>
</feature>
<sequence length="567" mass="63022">MKMKRGLAHIFYTWLVIGCAGYFLKTYFYKINQDLINELLIMLFLGILAECVAVTFPQGQLSAGFAVVLAAFVIYGGPTAVWISFLAILVGQGIANRGNPVRAILFNASMYVLAAVGSAEVYSFLGGRQGGLSYENAAPLLAFICTFFLINNLLLYIYQRPFRHNHLILNMADTLQWDGFTYLLAVPFGILIALLYKNIGIYGSSLFFLPVLVMQLILRIYVNLALANRELTALYEVARRLGGRESLEEMLGIILAQARRVIPFHTGVIYVWSGERKQFLPGAVISPQAELIRRQALDGGEGILGQLAETGRPKIIFEGRAGYRLKAEQGWVQNQRSLLVIPLLTEGEAVGIIALGDKRQNAFDEGNMQLMMIMSGQVKVAITQTSMHKRLKSMASRDPLTGLYNRRYFFLLAQAEFERALREKKEFVLMLVDVDNFNNINNRYGHAAGDAVLSQLGQLLSRYSEENAIIGRCEGEEFALVLTAAGEQLSRQVADRLRREVMGYSFAAGEDNFVRLTLSIGLAVFPRDGGDLGDLFKKAGQAVKKAKKNGKNRIVDFAKLEGYKDAT</sequence>
<evidence type="ECO:0000313" key="3">
    <source>
        <dbReference type="EMBL" id="ACV64672.1"/>
    </source>
</evidence>
<protein>
    <submittedName>
        <fullName evidence="3">Diguanylate cyclase with GAF sensor</fullName>
    </submittedName>
</protein>
<dbReference type="InterPro" id="IPR050469">
    <property type="entry name" value="Diguanylate_Cyclase"/>
</dbReference>
<dbReference type="PROSITE" id="PS50887">
    <property type="entry name" value="GGDEF"/>
    <property type="match status" value="1"/>
</dbReference>
<feature type="transmembrane region" description="Helical" evidence="1">
    <location>
        <begin position="179"/>
        <end position="196"/>
    </location>
</feature>
<keyword evidence="1" id="KW-0812">Transmembrane</keyword>
<dbReference type="SMART" id="SM00267">
    <property type="entry name" value="GGDEF"/>
    <property type="match status" value="1"/>
</dbReference>
<gene>
    <name evidence="3" type="ordered locus">Dtox_3979</name>
</gene>
<feature type="transmembrane region" description="Helical" evidence="1">
    <location>
        <begin position="137"/>
        <end position="158"/>
    </location>
</feature>
<dbReference type="SUPFAM" id="SSF55073">
    <property type="entry name" value="Nucleotide cyclase"/>
    <property type="match status" value="1"/>
</dbReference>
<dbReference type="SMART" id="SM00065">
    <property type="entry name" value="GAF"/>
    <property type="match status" value="1"/>
</dbReference>
<feature type="transmembrane region" description="Helical" evidence="1">
    <location>
        <begin position="202"/>
        <end position="222"/>
    </location>
</feature>
<keyword evidence="1" id="KW-0472">Membrane</keyword>
<dbReference type="EMBL" id="CP001720">
    <property type="protein sequence ID" value="ACV64672.1"/>
    <property type="molecule type" value="Genomic_DNA"/>
</dbReference>
<evidence type="ECO:0000259" key="2">
    <source>
        <dbReference type="PROSITE" id="PS50887"/>
    </source>
</evidence>
<dbReference type="eggNOG" id="COG3706">
    <property type="taxonomic scope" value="Bacteria"/>
</dbReference>
<dbReference type="InterPro" id="IPR029016">
    <property type="entry name" value="GAF-like_dom_sf"/>
</dbReference>
<dbReference type="GO" id="GO:0043709">
    <property type="term" value="P:cell adhesion involved in single-species biofilm formation"/>
    <property type="evidence" value="ECO:0007669"/>
    <property type="project" value="TreeGrafter"/>
</dbReference>
<dbReference type="Gene3D" id="3.30.70.270">
    <property type="match status" value="1"/>
</dbReference>
<evidence type="ECO:0000256" key="1">
    <source>
        <dbReference type="SAM" id="Phobius"/>
    </source>
</evidence>
<dbReference type="InterPro" id="IPR029787">
    <property type="entry name" value="Nucleotide_cyclase"/>
</dbReference>
<dbReference type="NCBIfam" id="TIGR00254">
    <property type="entry name" value="GGDEF"/>
    <property type="match status" value="1"/>
</dbReference>
<dbReference type="PANTHER" id="PTHR45138">
    <property type="entry name" value="REGULATORY COMPONENTS OF SENSORY TRANSDUCTION SYSTEM"/>
    <property type="match status" value="1"/>
</dbReference>
<reference evidence="3 4" key="1">
    <citation type="journal article" date="2009" name="Stand. Genomic Sci.">
        <title>Complete genome sequence of Desulfotomaculum acetoxidans type strain (5575).</title>
        <authorList>
            <person name="Spring S."/>
            <person name="Lapidus A."/>
            <person name="Schroder M."/>
            <person name="Gleim D."/>
            <person name="Sims D."/>
            <person name="Meincke L."/>
            <person name="Glavina Del Rio T."/>
            <person name="Tice H."/>
            <person name="Copeland A."/>
            <person name="Cheng J.F."/>
            <person name="Lucas S."/>
            <person name="Chen F."/>
            <person name="Nolan M."/>
            <person name="Bruce D."/>
            <person name="Goodwin L."/>
            <person name="Pitluck S."/>
            <person name="Ivanova N."/>
            <person name="Mavromatis K."/>
            <person name="Mikhailova N."/>
            <person name="Pati A."/>
            <person name="Chen A."/>
            <person name="Palaniappan K."/>
            <person name="Land M."/>
            <person name="Hauser L."/>
            <person name="Chang Y.J."/>
            <person name="Jeffries C.D."/>
            <person name="Chain P."/>
            <person name="Saunders E."/>
            <person name="Brettin T."/>
            <person name="Detter J.C."/>
            <person name="Goker M."/>
            <person name="Bristow J."/>
            <person name="Eisen J.A."/>
            <person name="Markowitz V."/>
            <person name="Hugenholtz P."/>
            <person name="Kyrpides N.C."/>
            <person name="Klenk H.P."/>
            <person name="Han C."/>
        </authorList>
    </citation>
    <scope>NUCLEOTIDE SEQUENCE [LARGE SCALE GENOMIC DNA]</scope>
    <source>
        <strain evidence="4">ATCC 49208 / DSM 771 / VKM B-1644</strain>
    </source>
</reference>
<dbReference type="PROSITE" id="PS51257">
    <property type="entry name" value="PROKAR_LIPOPROTEIN"/>
    <property type="match status" value="1"/>
</dbReference>
<accession>C8VY43</accession>
<dbReference type="InterPro" id="IPR043128">
    <property type="entry name" value="Rev_trsase/Diguanyl_cyclase"/>
</dbReference>
<evidence type="ECO:0000313" key="4">
    <source>
        <dbReference type="Proteomes" id="UP000002217"/>
    </source>
</evidence>
<dbReference type="Pfam" id="PF00990">
    <property type="entry name" value="GGDEF"/>
    <property type="match status" value="1"/>
</dbReference>
<dbReference type="PANTHER" id="PTHR45138:SF9">
    <property type="entry name" value="DIGUANYLATE CYCLASE DGCM-RELATED"/>
    <property type="match status" value="1"/>
</dbReference>
<dbReference type="GO" id="GO:0005886">
    <property type="term" value="C:plasma membrane"/>
    <property type="evidence" value="ECO:0007669"/>
    <property type="project" value="TreeGrafter"/>
</dbReference>
<feature type="transmembrane region" description="Helical" evidence="1">
    <location>
        <begin position="63"/>
        <end position="91"/>
    </location>
</feature>
<dbReference type="InterPro" id="IPR003018">
    <property type="entry name" value="GAF"/>
</dbReference>
<dbReference type="STRING" id="485916.Dtox_3979"/>
<proteinExistence type="predicted"/>
<dbReference type="Pfam" id="PF13185">
    <property type="entry name" value="GAF_2"/>
    <property type="match status" value="1"/>
</dbReference>
<dbReference type="CDD" id="cd01949">
    <property type="entry name" value="GGDEF"/>
    <property type="match status" value="1"/>
</dbReference>
<dbReference type="AlphaFoldDB" id="C8VY43"/>
<dbReference type="KEGG" id="dae:Dtox_3979"/>
<dbReference type="GO" id="GO:0052621">
    <property type="term" value="F:diguanylate cyclase activity"/>
    <property type="evidence" value="ECO:0007669"/>
    <property type="project" value="TreeGrafter"/>
</dbReference>
<dbReference type="GO" id="GO:1902201">
    <property type="term" value="P:negative regulation of bacterial-type flagellum-dependent cell motility"/>
    <property type="evidence" value="ECO:0007669"/>
    <property type="project" value="TreeGrafter"/>
</dbReference>